<evidence type="ECO:0000256" key="6">
    <source>
        <dbReference type="ARBA" id="ARBA00023306"/>
    </source>
</evidence>
<evidence type="ECO:0000256" key="3">
    <source>
        <dbReference type="ARBA" id="ARBA00022692"/>
    </source>
</evidence>
<protein>
    <submittedName>
        <fullName evidence="8">Septum formation initiator family protein</fullName>
    </submittedName>
</protein>
<keyword evidence="5" id="KW-0472">Membrane</keyword>
<keyword evidence="6" id="KW-0131">Cell cycle</keyword>
<evidence type="ECO:0000256" key="7">
    <source>
        <dbReference type="SAM" id="Coils"/>
    </source>
</evidence>
<dbReference type="PANTHER" id="PTHR37485:SF1">
    <property type="entry name" value="CELL DIVISION PROTEIN FTSB"/>
    <property type="match status" value="1"/>
</dbReference>
<sequence length="110" mass="12686">MGSGRESGLSGRNNLLTLALLVLILLLAAYAVFGNRGVLRIVQAQRQQQELQQRLGEMQTQQQELRLEIERLNNDRDYWEQLARTRLGMVREGELIYFVPTETLKERGSK</sequence>
<keyword evidence="7" id="KW-0175">Coiled coil</keyword>
<keyword evidence="9" id="KW-1185">Reference proteome</keyword>
<evidence type="ECO:0000313" key="8">
    <source>
        <dbReference type="EMBL" id="MBD1399785.1"/>
    </source>
</evidence>
<dbReference type="GO" id="GO:0043093">
    <property type="term" value="P:FtsZ-dependent cytokinesis"/>
    <property type="evidence" value="ECO:0007669"/>
    <property type="project" value="TreeGrafter"/>
</dbReference>
<dbReference type="PANTHER" id="PTHR37485">
    <property type="entry name" value="CELL DIVISION PROTEIN FTSB"/>
    <property type="match status" value="1"/>
</dbReference>
<evidence type="ECO:0000256" key="2">
    <source>
        <dbReference type="ARBA" id="ARBA00022618"/>
    </source>
</evidence>
<feature type="coiled-coil region" evidence="7">
    <location>
        <begin position="41"/>
        <end position="82"/>
    </location>
</feature>
<dbReference type="RefSeq" id="WP_191154052.1">
    <property type="nucleotide sequence ID" value="NZ_JACWUN010000003.1"/>
</dbReference>
<dbReference type="AlphaFoldDB" id="A0A8J6QTZ3"/>
<reference evidence="8" key="1">
    <citation type="submission" date="2020-09" db="EMBL/GenBank/DDBJ databases">
        <title>Pelobacter alkaliphilus sp. nov., a novel anaerobic arsenate-reducing bacterium from terrestrial mud volcano.</title>
        <authorList>
            <person name="Khomyakova M.A."/>
            <person name="Merkel A.Y."/>
            <person name="Slobodkin A.I."/>
        </authorList>
    </citation>
    <scope>NUCLEOTIDE SEQUENCE</scope>
    <source>
        <strain evidence="8">M08fum</strain>
    </source>
</reference>
<dbReference type="Pfam" id="PF04977">
    <property type="entry name" value="DivIC"/>
    <property type="match status" value="1"/>
</dbReference>
<keyword evidence="1" id="KW-1003">Cell membrane</keyword>
<evidence type="ECO:0000256" key="1">
    <source>
        <dbReference type="ARBA" id="ARBA00022475"/>
    </source>
</evidence>
<evidence type="ECO:0000313" key="9">
    <source>
        <dbReference type="Proteomes" id="UP000632828"/>
    </source>
</evidence>
<comment type="caution">
    <text evidence="8">The sequence shown here is derived from an EMBL/GenBank/DDBJ whole genome shotgun (WGS) entry which is preliminary data.</text>
</comment>
<keyword evidence="3" id="KW-0812">Transmembrane</keyword>
<dbReference type="InterPro" id="IPR023081">
    <property type="entry name" value="Cell_div_FtsB"/>
</dbReference>
<keyword evidence="4" id="KW-1133">Transmembrane helix</keyword>
<gene>
    <name evidence="8" type="ORF">ICT70_03795</name>
</gene>
<keyword evidence="2" id="KW-0132">Cell division</keyword>
<evidence type="ECO:0000256" key="5">
    <source>
        <dbReference type="ARBA" id="ARBA00023136"/>
    </source>
</evidence>
<name>A0A8J6QTZ3_9BACT</name>
<proteinExistence type="predicted"/>
<evidence type="ECO:0000256" key="4">
    <source>
        <dbReference type="ARBA" id="ARBA00022989"/>
    </source>
</evidence>
<dbReference type="EMBL" id="JACWUN010000003">
    <property type="protein sequence ID" value="MBD1399785.1"/>
    <property type="molecule type" value="Genomic_DNA"/>
</dbReference>
<dbReference type="InterPro" id="IPR007060">
    <property type="entry name" value="FtsL/DivIC"/>
</dbReference>
<organism evidence="8 9">
    <name type="scientific">Pelovirga terrestris</name>
    <dbReference type="NCBI Taxonomy" id="2771352"/>
    <lineage>
        <taxon>Bacteria</taxon>
        <taxon>Pseudomonadati</taxon>
        <taxon>Thermodesulfobacteriota</taxon>
        <taxon>Desulfuromonadia</taxon>
        <taxon>Geobacterales</taxon>
        <taxon>Geobacteraceae</taxon>
        <taxon>Pelovirga</taxon>
    </lineage>
</organism>
<accession>A0A8J6QTZ3</accession>
<dbReference type="Proteomes" id="UP000632828">
    <property type="component" value="Unassembled WGS sequence"/>
</dbReference>
<dbReference type="GO" id="GO:0030428">
    <property type="term" value="C:cell septum"/>
    <property type="evidence" value="ECO:0007669"/>
    <property type="project" value="TreeGrafter"/>
</dbReference>